<sequence length="70" mass="8009">MAFPYEYHPVPKAGDRVRAVDRKGEFRCEATVVKVLSPAGFDHTPLVTIEIPKELADEVRSIEREREARE</sequence>
<protein>
    <submittedName>
        <fullName evidence="1">Uncharacterized protein</fullName>
    </submittedName>
</protein>
<proteinExistence type="predicted"/>
<dbReference type="AlphaFoldDB" id="A0A645CQQ8"/>
<name>A0A645CQQ8_9ZZZZ</name>
<reference evidence="1" key="1">
    <citation type="submission" date="2019-08" db="EMBL/GenBank/DDBJ databases">
        <authorList>
            <person name="Kucharzyk K."/>
            <person name="Murdoch R.W."/>
            <person name="Higgins S."/>
            <person name="Loffler F."/>
        </authorList>
    </citation>
    <scope>NUCLEOTIDE SEQUENCE</scope>
</reference>
<evidence type="ECO:0000313" key="1">
    <source>
        <dbReference type="EMBL" id="MPM79235.1"/>
    </source>
</evidence>
<comment type="caution">
    <text evidence="1">The sequence shown here is derived from an EMBL/GenBank/DDBJ whole genome shotgun (WGS) entry which is preliminary data.</text>
</comment>
<accession>A0A645CQQ8</accession>
<gene>
    <name evidence="1" type="ORF">SDC9_126268</name>
</gene>
<organism evidence="1">
    <name type="scientific">bioreactor metagenome</name>
    <dbReference type="NCBI Taxonomy" id="1076179"/>
    <lineage>
        <taxon>unclassified sequences</taxon>
        <taxon>metagenomes</taxon>
        <taxon>ecological metagenomes</taxon>
    </lineage>
</organism>
<dbReference type="EMBL" id="VSSQ01029204">
    <property type="protein sequence ID" value="MPM79235.1"/>
    <property type="molecule type" value="Genomic_DNA"/>
</dbReference>